<feature type="domain" description="PKD" evidence="1">
    <location>
        <begin position="1574"/>
        <end position="1628"/>
    </location>
</feature>
<gene>
    <name evidence="2" type="ORF">KACHI17_18780</name>
</gene>
<dbReference type="InterPro" id="IPR022409">
    <property type="entry name" value="PKD/Chitinase_dom"/>
</dbReference>
<dbReference type="InterPro" id="IPR013783">
    <property type="entry name" value="Ig-like_fold"/>
</dbReference>
<dbReference type="NCBIfam" id="TIGR04131">
    <property type="entry name" value="Bac_Flav_CTERM"/>
    <property type="match status" value="1"/>
</dbReference>
<proteinExistence type="predicted"/>
<dbReference type="EMBL" id="AP029612">
    <property type="protein sequence ID" value="BFG70997.1"/>
    <property type="molecule type" value="Genomic_DNA"/>
</dbReference>
<reference evidence="2" key="1">
    <citation type="submission" date="2024-02" db="EMBL/GenBank/DDBJ databases">
        <title>Sediminibacterium planktonica sp. nov. and Sediminibacterium longus sp. nov., isolated from surface lake and river water.</title>
        <authorList>
            <person name="Watanabe K."/>
            <person name="Takemine S."/>
            <person name="Ishii Y."/>
            <person name="Ogata Y."/>
            <person name="Shindo C."/>
            <person name="Suda W."/>
        </authorList>
    </citation>
    <scope>NUCLEOTIDE SEQUENCE</scope>
    <source>
        <strain evidence="2">KACHI17</strain>
    </source>
</reference>
<dbReference type="InterPro" id="IPR035986">
    <property type="entry name" value="PKD_dom_sf"/>
</dbReference>
<accession>A0AAT9GKA3</accession>
<dbReference type="Pfam" id="PF18911">
    <property type="entry name" value="PKD_4"/>
    <property type="match status" value="1"/>
</dbReference>
<dbReference type="InterPro" id="IPR000601">
    <property type="entry name" value="PKD_dom"/>
</dbReference>
<dbReference type="Gene3D" id="2.60.40.10">
    <property type="entry name" value="Immunoglobulins"/>
    <property type="match status" value="3"/>
</dbReference>
<evidence type="ECO:0000313" key="2">
    <source>
        <dbReference type="EMBL" id="BFG70997.1"/>
    </source>
</evidence>
<sequence>MSGFVDFLGGQVLNNNTTQLRGTWYYRRRVENDGNIAYSNIVQIVMMPTVSITGSLTVCENATNPTLTITAVGGTAPYSVTYSINGAAPVTATTTTGSGTMTGTLTLTVPTSTAGVFTYSLTSVVDANSLSESCTNTSVTSSATITVTALPTATINANTLTACLSGISPVVTITGSGGTAPYTFVYTINGGANQTITSTGSSADITVPVSSSGNFIYQLVSVQESSATACINAQTASLTIVVNPKPIFASIDPLEPTICYGSSFFNVTLTYSNSPTEYKLDWSPLAISHGFTNVGYTTNNFSSGSPLTVAVPTATAQITTYSGTLTVRNAVTGCESDPGTAQFKINPVPILGTITGVSPVCVGSTLNLSNSLGGGTWTIDNANATIGSLTGVLTGSAAGTSVVTYSVTNVQGCSSLTTTSVTINALPVLGTITGVSPVCVGSTLNLSNSLGGGTWTIDNANATIGSLTGVLTGSAAGTSVITYSVTNVQGCSSLTTTSVTINALPVLGTITGVSPVCVGSTLNLSNSLGGGTWTIDNANATIGSLTGVLTGSAAGTSVITYSVTNVQGCSSLTTTSVTINALPVAVITASGSLTFCAGNSVDLTAAGGVGYLWSNGTNVALTNITTSGTYSVTVTNAAGCTAVTSTTVTVNALPVAGITANGSLTFCAGNSVDLTATGGVGYLWSNGTNVALTNITTSGIYSVTVTNAAGCTATTSTTVTVNALPIANINASGPLTFCAGNSVTLTGIGGTSYAWSNAATTASTTVNSSGTYTVTVTDGNGCQNTASRIVTVNALPVANINASGPLTFCAGGSVNLTASGGNTYAWTGGPSTAAYNNITTSGTYNVIVTNVAGCTATTSTTVTVNALPVANINASGPLTFCAGGSVNLTASGGNTYAWTGGPSTAAYNNITTSGTYSVTVTNAAGCTATTSTTVTVNALPIANINASGPLTFCAGGSVNLTASGGNTYAWTGGPSTAAYNNITTSGTYSVTVTNVAGCTATTSTTVTVNALPVANINASGPLTFCAGGSVNLTATGGNTYAWTGGPSTAAYNNITTSGTYSVTVTNVAGCTATTSTTVTVNALPVANINASGPLTFCAGGSVNLTASGGNTYVWTGGPNTASYNNITTSGTYSVTVTNAAGCTAITSRTVTVNPLPTATINASGPLTFCAGNSVNLTATNAVSYVWSSGATTNALSNISNSGTFSVTITDVNGCSNTAAPVTVTVHALPSLNITNPASICSPGTVNLTDAAITNGSTAGLQLSYWTNATATTPLSAPSSVGTSGTYYIRGTETVHNCSVIRPVTVSVLPQAAMVVNTPAAVCAPNTVDITAAAVTNGSAAGLTYTYFTNALGTVALNNANAISQSGTYYIKGTPATGCSAVVPVQVTINPPPVLVVNNPSPVCAPSLIDLTRNEITSGSENNLRFNYYIDAALAAEIGNPAQINNSGTYYIRATSNATGCRSSLPVTVTVNPLPAGQLQIPAVNFICENSTLTLSASGANNYQWLRNGQIIPGAVAATYNAATAGTYTVRFTSAQGCSRQASENIVLELLSQPVVDFSVSNACVGVTASFQNRSQTNNSGGINWLWEFGDGSSSNQFSTQYAYLTPGVYQVKLSASNPNCSVSASKTMEYIVRSAAPPVRYPDVETLRGIGVTVSARSNIGNQYRWSPITGVNLPGIASPVITVNETTLYTVAITSDIGCVTTDTVLVKIIPGTDIFVPQGFTPNNDGQNDRLFPILVGMRQLNYFKVFNRWGNMIFSTNTATPAEGWNGVYLGVAQPTGAYTWIAEATDLQGRVVRRTGTVMLLR</sequence>
<evidence type="ECO:0000259" key="1">
    <source>
        <dbReference type="PROSITE" id="PS50093"/>
    </source>
</evidence>
<dbReference type="Pfam" id="PF13585">
    <property type="entry name" value="CHU_C"/>
    <property type="match status" value="1"/>
</dbReference>
<organism evidence="2">
    <name type="scientific">Sediminibacterium sp. KACHI17</name>
    <dbReference type="NCBI Taxonomy" id="1751071"/>
    <lineage>
        <taxon>Bacteria</taxon>
        <taxon>Pseudomonadati</taxon>
        <taxon>Bacteroidota</taxon>
        <taxon>Chitinophagia</taxon>
        <taxon>Chitinophagales</taxon>
        <taxon>Chitinophagaceae</taxon>
        <taxon>Sediminibacterium</taxon>
    </lineage>
</organism>
<dbReference type="InterPro" id="IPR026341">
    <property type="entry name" value="T9SS_type_B"/>
</dbReference>
<dbReference type="SUPFAM" id="SSF49299">
    <property type="entry name" value="PKD domain"/>
    <property type="match status" value="2"/>
</dbReference>
<name>A0AAT9GKA3_9BACT</name>
<dbReference type="SMART" id="SM00089">
    <property type="entry name" value="PKD"/>
    <property type="match status" value="9"/>
</dbReference>
<dbReference type="PROSITE" id="PS50093">
    <property type="entry name" value="PKD"/>
    <property type="match status" value="1"/>
</dbReference>
<dbReference type="RefSeq" id="WP_353548635.1">
    <property type="nucleotide sequence ID" value="NZ_AP029612.1"/>
</dbReference>
<protein>
    <recommendedName>
        <fullName evidence="1">PKD domain-containing protein</fullName>
    </recommendedName>
</protein>